<organism evidence="1 2">
    <name type="scientific">Pseudomonas fluorescens</name>
    <dbReference type="NCBI Taxonomy" id="294"/>
    <lineage>
        <taxon>Bacteria</taxon>
        <taxon>Pseudomonadati</taxon>
        <taxon>Pseudomonadota</taxon>
        <taxon>Gammaproteobacteria</taxon>
        <taxon>Pseudomonadales</taxon>
        <taxon>Pseudomonadaceae</taxon>
        <taxon>Pseudomonas</taxon>
    </lineage>
</organism>
<dbReference type="AlphaFoldDB" id="A0A5E7LXD7"/>
<sequence>MEIAPRFIIHETDHWILNHHISSALPGYLMLGSRTHANSLADLPECALAELGGLLAAVQKAIESRLKPKWIYISRFGHVPGYPIHFHFIPVYHWVEELFWKDARYRLLETFATAENAQSLTDGAELTLFIWREFGESPEPPATQGPSINQVIDDLRGSFKQDDESVRFGLLEDIQAWAKRGTVSGDISTS</sequence>
<reference evidence="1 2" key="1">
    <citation type="submission" date="2019-09" db="EMBL/GenBank/DDBJ databases">
        <authorList>
            <person name="Chandra G."/>
            <person name="Truman W A."/>
        </authorList>
    </citation>
    <scope>NUCLEOTIDE SEQUENCE [LARGE SCALE GENOMIC DNA]</scope>
    <source>
        <strain evidence="1">PS880</strain>
    </source>
</reference>
<evidence type="ECO:0000313" key="2">
    <source>
        <dbReference type="Proteomes" id="UP000375525"/>
    </source>
</evidence>
<accession>A0A5E7LXD7</accession>
<dbReference type="Gene3D" id="3.30.428.10">
    <property type="entry name" value="HIT-like"/>
    <property type="match status" value="1"/>
</dbReference>
<evidence type="ECO:0000313" key="1">
    <source>
        <dbReference type="EMBL" id="VVP16753.1"/>
    </source>
</evidence>
<dbReference type="Proteomes" id="UP000375525">
    <property type="component" value="Unassembled WGS sequence"/>
</dbReference>
<evidence type="ECO:0008006" key="3">
    <source>
        <dbReference type="Google" id="ProtNLM"/>
    </source>
</evidence>
<dbReference type="InterPro" id="IPR036265">
    <property type="entry name" value="HIT-like_sf"/>
</dbReference>
<dbReference type="SUPFAM" id="SSF54197">
    <property type="entry name" value="HIT-like"/>
    <property type="match status" value="1"/>
</dbReference>
<dbReference type="RefSeq" id="WP_224790265.1">
    <property type="nucleotide sequence ID" value="NZ_CABVIH010000017.1"/>
</dbReference>
<protein>
    <recommendedName>
        <fullName evidence="3">HIT family protein</fullName>
    </recommendedName>
</protein>
<gene>
    <name evidence="1" type="ORF">PS880_03604</name>
</gene>
<name>A0A5E7LXD7_PSEFL</name>
<dbReference type="EMBL" id="CABVIH010000017">
    <property type="protein sequence ID" value="VVP16753.1"/>
    <property type="molecule type" value="Genomic_DNA"/>
</dbReference>
<proteinExistence type="predicted"/>